<dbReference type="SUPFAM" id="SSF53649">
    <property type="entry name" value="Alkaline phosphatase-like"/>
    <property type="match status" value="1"/>
</dbReference>
<sequence length="903" mass="99725">MATKRPGFFTLAASLFLLSSCHSFLGSDKKGSDDQTNYHSAYDDSTLNRSKLPVMMPYNRIIQPAGELITYGSPEVENHSLDLKQIEGTDLIAVEDRYGIAIINKATKKLVSRWAYPNENIYRGLMSTYSGIEVAKIGGQVHIFWSAASGDTGKSVVLDAVWDGQNIKINDTINFAPEAPAPLALPNEVAINQENGKYYLYVVLNGNNKLVKIDVVDKKTVWSVPTGAAPYGLTIVKGRAFVTNWGGNIPTEGTKDETAGIPYGKVYTNPVTGATREGTVGVFDITDGKQIKNIEVGLHPNDIISNHKEDRLYVTNSNSDAVSVIDVATLQKTADISVKINTGEAGFIGDSPNALTISPDDRTLYVANGMDNAIAVIKLNEGKAGKVAGYIPTEAYPGGLAMDNDQLYVANLEGEGARVSTKEIKGAKGEAENFDGEAYNSHHQKATISIIPLPDDATLVSYTKKVKDLMLDFRTDLAKLTPRPNQPERPMPERVGEPSVFKHVIYIIKENRTYDQVLGDLPQGNGRKELCVFGDSITPNQHQLAKNFVLLDNYYASGKCSAEGHQWTDAGMASDYIEKNVRAWFRSYPHVQTDAMVYNKKGFIWNNAADHGRSVRIYGEASLPDIDPKLTWTNIYDNYKSGKPLKFFNRSTIARVRPMLSQNYPASDYLKITDQIRADAFIKELKDFEKKPGDQFPNLCVMALSTDHTVGTRPGMPTPRAMVADNDLAVGRIVEAISKSRFWKNTVIFITEDDSQAGWDHVSAYRTTGNVISPYSRQQRAISTNYNQTSVVRSIEQILGIPPMNLMDATALPMFNCFTQKASAYTYTAVPNKVRLNEMNPGLSSLKGKSLYYARQSLRPEYDHVDGGNDGIMNRILWYYAKGAKLYPEKLAGKAEADDDDDD</sequence>
<accession>A0A9X1X3H9</accession>
<keyword evidence="1" id="KW-0378">Hydrolase</keyword>
<dbReference type="InterPro" id="IPR017850">
    <property type="entry name" value="Alkaline_phosphatase_core_sf"/>
</dbReference>
<organism evidence="3 4">
    <name type="scientific">Mucilaginibacter straminoryzae</name>
    <dbReference type="NCBI Taxonomy" id="2932774"/>
    <lineage>
        <taxon>Bacteria</taxon>
        <taxon>Pseudomonadati</taxon>
        <taxon>Bacteroidota</taxon>
        <taxon>Sphingobacteriia</taxon>
        <taxon>Sphingobacteriales</taxon>
        <taxon>Sphingobacteriaceae</taxon>
        <taxon>Mucilaginibacter</taxon>
    </lineage>
</organism>
<dbReference type="EMBL" id="JALJEJ010000002">
    <property type="protein sequence ID" value="MCJ8208993.1"/>
    <property type="molecule type" value="Genomic_DNA"/>
</dbReference>
<dbReference type="Proteomes" id="UP001139450">
    <property type="component" value="Unassembled WGS sequence"/>
</dbReference>
<dbReference type="Pfam" id="PF10282">
    <property type="entry name" value="Lactonase"/>
    <property type="match status" value="1"/>
</dbReference>
<keyword evidence="4" id="KW-1185">Reference proteome</keyword>
<keyword evidence="2" id="KW-0732">Signal</keyword>
<dbReference type="InterPro" id="IPR051200">
    <property type="entry name" value="Host-pathogen_enzymatic-act"/>
</dbReference>
<dbReference type="PROSITE" id="PS51257">
    <property type="entry name" value="PROKAR_LIPOPROTEIN"/>
    <property type="match status" value="1"/>
</dbReference>
<dbReference type="Gene3D" id="3.40.720.10">
    <property type="entry name" value="Alkaline Phosphatase, subunit A"/>
    <property type="match status" value="1"/>
</dbReference>
<dbReference type="PANTHER" id="PTHR47197">
    <property type="entry name" value="PROTEIN NIRF"/>
    <property type="match status" value="1"/>
</dbReference>
<dbReference type="RefSeq" id="WP_245128827.1">
    <property type="nucleotide sequence ID" value="NZ_JALJEJ010000002.1"/>
</dbReference>
<name>A0A9X1X3H9_9SPHI</name>
<evidence type="ECO:0000313" key="4">
    <source>
        <dbReference type="Proteomes" id="UP001139450"/>
    </source>
</evidence>
<comment type="caution">
    <text evidence="3">The sequence shown here is derived from an EMBL/GenBank/DDBJ whole genome shotgun (WGS) entry which is preliminary data.</text>
</comment>
<feature type="signal peptide" evidence="2">
    <location>
        <begin position="1"/>
        <end position="25"/>
    </location>
</feature>
<dbReference type="AlphaFoldDB" id="A0A9X1X3H9"/>
<dbReference type="GO" id="GO:0016788">
    <property type="term" value="F:hydrolase activity, acting on ester bonds"/>
    <property type="evidence" value="ECO:0007669"/>
    <property type="project" value="InterPro"/>
</dbReference>
<dbReference type="InterPro" id="IPR007312">
    <property type="entry name" value="Phosphoesterase"/>
</dbReference>
<protein>
    <submittedName>
        <fullName evidence="3">Bifunctional YncE family protein/alkaline phosphatase family protein</fullName>
    </submittedName>
</protein>
<proteinExistence type="predicted"/>
<dbReference type="InterPro" id="IPR015943">
    <property type="entry name" value="WD40/YVTN_repeat-like_dom_sf"/>
</dbReference>
<dbReference type="Pfam" id="PF04185">
    <property type="entry name" value="Phosphoesterase"/>
    <property type="match status" value="1"/>
</dbReference>
<dbReference type="PANTHER" id="PTHR47197:SF3">
    <property type="entry name" value="DIHYDRO-HEME D1 DEHYDROGENASE"/>
    <property type="match status" value="1"/>
</dbReference>
<dbReference type="InterPro" id="IPR011045">
    <property type="entry name" value="N2O_reductase_N"/>
</dbReference>
<gene>
    <name evidence="3" type="ORF">MUY27_04680</name>
</gene>
<evidence type="ECO:0000313" key="3">
    <source>
        <dbReference type="EMBL" id="MCJ8208993.1"/>
    </source>
</evidence>
<feature type="chain" id="PRO_5040854299" evidence="2">
    <location>
        <begin position="26"/>
        <end position="903"/>
    </location>
</feature>
<reference evidence="3" key="1">
    <citation type="submission" date="2022-04" db="EMBL/GenBank/DDBJ databases">
        <title>Mucilaginibacter sp. RS28 isolated from freshwater.</title>
        <authorList>
            <person name="Ko S.-R."/>
        </authorList>
    </citation>
    <scope>NUCLEOTIDE SEQUENCE</scope>
    <source>
        <strain evidence="3">RS28</strain>
    </source>
</reference>
<evidence type="ECO:0000256" key="2">
    <source>
        <dbReference type="SAM" id="SignalP"/>
    </source>
</evidence>
<dbReference type="NCBIfam" id="TIGR02276">
    <property type="entry name" value="beta_rpt_yvtn"/>
    <property type="match status" value="1"/>
</dbReference>
<evidence type="ECO:0000256" key="1">
    <source>
        <dbReference type="ARBA" id="ARBA00022801"/>
    </source>
</evidence>
<dbReference type="InterPro" id="IPR011964">
    <property type="entry name" value="YVTN_b-propeller_repeat"/>
</dbReference>
<dbReference type="InterPro" id="IPR019405">
    <property type="entry name" value="Lactonase_7-beta_prop"/>
</dbReference>
<dbReference type="SUPFAM" id="SSF50974">
    <property type="entry name" value="Nitrous oxide reductase, N-terminal domain"/>
    <property type="match status" value="1"/>
</dbReference>
<dbReference type="Gene3D" id="2.130.10.10">
    <property type="entry name" value="YVTN repeat-like/Quinoprotein amine dehydrogenase"/>
    <property type="match status" value="2"/>
</dbReference>